<feature type="chain" id="PRO_5047540249" evidence="1">
    <location>
        <begin position="25"/>
        <end position="77"/>
    </location>
</feature>
<keyword evidence="1" id="KW-0732">Signal</keyword>
<reference evidence="3" key="1">
    <citation type="journal article" date="2019" name="Int. J. Syst. Evol. Microbiol.">
        <title>The Global Catalogue of Microorganisms (GCM) 10K type strain sequencing project: providing services to taxonomists for standard genome sequencing and annotation.</title>
        <authorList>
            <consortium name="The Broad Institute Genomics Platform"/>
            <consortium name="The Broad Institute Genome Sequencing Center for Infectious Disease"/>
            <person name="Wu L."/>
            <person name="Ma J."/>
        </authorList>
    </citation>
    <scope>NUCLEOTIDE SEQUENCE [LARGE SCALE GENOMIC DNA]</scope>
    <source>
        <strain evidence="3">CGMCC 1.3240</strain>
    </source>
</reference>
<dbReference type="Proteomes" id="UP001596047">
    <property type="component" value="Unassembled WGS sequence"/>
</dbReference>
<name>A0ABW0VX08_9BACL</name>
<sequence>MKKMCKLLCLALASLLVLPTVSFADETENSTFDITETTIAEVHKASAVPAFAETSGDSQKKELVYLAPDYSAGDLTG</sequence>
<evidence type="ECO:0000256" key="1">
    <source>
        <dbReference type="SAM" id="SignalP"/>
    </source>
</evidence>
<dbReference type="RefSeq" id="WP_379188977.1">
    <property type="nucleotide sequence ID" value="NZ_JBHSOW010000054.1"/>
</dbReference>
<feature type="signal peptide" evidence="1">
    <location>
        <begin position="1"/>
        <end position="24"/>
    </location>
</feature>
<protein>
    <submittedName>
        <fullName evidence="2">Uncharacterized protein</fullName>
    </submittedName>
</protein>
<evidence type="ECO:0000313" key="3">
    <source>
        <dbReference type="Proteomes" id="UP001596047"/>
    </source>
</evidence>
<proteinExistence type="predicted"/>
<accession>A0ABW0VX08</accession>
<comment type="caution">
    <text evidence="2">The sequence shown here is derived from an EMBL/GenBank/DDBJ whole genome shotgun (WGS) entry which is preliminary data.</text>
</comment>
<feature type="non-terminal residue" evidence="2">
    <location>
        <position position="77"/>
    </location>
</feature>
<evidence type="ECO:0000313" key="2">
    <source>
        <dbReference type="EMBL" id="MFC5650421.1"/>
    </source>
</evidence>
<keyword evidence="3" id="KW-1185">Reference proteome</keyword>
<organism evidence="2 3">
    <name type="scientific">Paenibacillus solisilvae</name>
    <dbReference type="NCBI Taxonomy" id="2486751"/>
    <lineage>
        <taxon>Bacteria</taxon>
        <taxon>Bacillati</taxon>
        <taxon>Bacillota</taxon>
        <taxon>Bacilli</taxon>
        <taxon>Bacillales</taxon>
        <taxon>Paenibacillaceae</taxon>
        <taxon>Paenibacillus</taxon>
    </lineage>
</organism>
<gene>
    <name evidence="2" type="ORF">ACFPYJ_15080</name>
</gene>
<dbReference type="EMBL" id="JBHSOW010000054">
    <property type="protein sequence ID" value="MFC5650421.1"/>
    <property type="molecule type" value="Genomic_DNA"/>
</dbReference>